<dbReference type="InterPro" id="IPR001387">
    <property type="entry name" value="Cro/C1-type_HTH"/>
</dbReference>
<evidence type="ECO:0000313" key="1">
    <source>
        <dbReference type="EMBL" id="PYC88418.1"/>
    </source>
</evidence>
<dbReference type="AlphaFoldDB" id="A0A2V4PBH8"/>
<dbReference type="CDD" id="cd00093">
    <property type="entry name" value="HTH_XRE"/>
    <property type="match status" value="1"/>
</dbReference>
<dbReference type="OrthoDB" id="4734764at2"/>
<dbReference type="RefSeq" id="WP_110664537.1">
    <property type="nucleotide sequence ID" value="NZ_PYBW01000004.1"/>
</dbReference>
<dbReference type="EMBL" id="PYBW01000004">
    <property type="protein sequence ID" value="PYC88418.1"/>
    <property type="molecule type" value="Genomic_DNA"/>
</dbReference>
<organism evidence="1 2">
    <name type="scientific">Streptomyces tateyamensis</name>
    <dbReference type="NCBI Taxonomy" id="565073"/>
    <lineage>
        <taxon>Bacteria</taxon>
        <taxon>Bacillati</taxon>
        <taxon>Actinomycetota</taxon>
        <taxon>Actinomycetes</taxon>
        <taxon>Kitasatosporales</taxon>
        <taxon>Streptomycetaceae</taxon>
        <taxon>Streptomyces</taxon>
    </lineage>
</organism>
<proteinExistence type="predicted"/>
<name>A0A2V4PBH8_9ACTN</name>
<sequence>MPRSQRDEAPVLYLLHGVWPEGRLRDDAPASARYGQIFAQRLKRVIAERGLNPLKIEKTIGVNRRTVERTLRGAVLPDFGAIARLEDGLQVGLWPCRHCGPADHTEAN</sequence>
<dbReference type="Proteomes" id="UP000248039">
    <property type="component" value="Unassembled WGS sequence"/>
</dbReference>
<protein>
    <submittedName>
        <fullName evidence="1">Transcriptional regulator</fullName>
    </submittedName>
</protein>
<reference evidence="1 2" key="1">
    <citation type="submission" date="2018-03" db="EMBL/GenBank/DDBJ databases">
        <title>Bioinformatic expansion and discovery of thiopeptide antibiotics.</title>
        <authorList>
            <person name="Schwalen C.J."/>
            <person name="Hudson G.A."/>
            <person name="Mitchell D.A."/>
        </authorList>
    </citation>
    <scope>NUCLEOTIDE SEQUENCE [LARGE SCALE GENOMIC DNA]</scope>
    <source>
        <strain evidence="1 2">ATCC 21389</strain>
    </source>
</reference>
<accession>A0A2V4PBH8</accession>
<dbReference type="Gene3D" id="1.10.260.40">
    <property type="entry name" value="lambda repressor-like DNA-binding domains"/>
    <property type="match status" value="1"/>
</dbReference>
<evidence type="ECO:0000313" key="2">
    <source>
        <dbReference type="Proteomes" id="UP000248039"/>
    </source>
</evidence>
<dbReference type="InterPro" id="IPR010982">
    <property type="entry name" value="Lambda_DNA-bd_dom_sf"/>
</dbReference>
<dbReference type="SUPFAM" id="SSF47413">
    <property type="entry name" value="lambda repressor-like DNA-binding domains"/>
    <property type="match status" value="1"/>
</dbReference>
<comment type="caution">
    <text evidence="1">The sequence shown here is derived from an EMBL/GenBank/DDBJ whole genome shotgun (WGS) entry which is preliminary data.</text>
</comment>
<keyword evidence="2" id="KW-1185">Reference proteome</keyword>
<gene>
    <name evidence="1" type="ORF">C7C46_00660</name>
</gene>
<dbReference type="GO" id="GO:0003677">
    <property type="term" value="F:DNA binding"/>
    <property type="evidence" value="ECO:0007669"/>
    <property type="project" value="InterPro"/>
</dbReference>